<dbReference type="InterPro" id="IPR017871">
    <property type="entry name" value="ABC_transporter-like_CS"/>
</dbReference>
<dbReference type="CDD" id="cd18564">
    <property type="entry name" value="ABC_6TM_exporter_like"/>
    <property type="match status" value="1"/>
</dbReference>
<evidence type="ECO:0000256" key="7">
    <source>
        <dbReference type="ARBA" id="ARBA00022840"/>
    </source>
</evidence>
<dbReference type="SUPFAM" id="SSF90123">
    <property type="entry name" value="ABC transporter transmembrane region"/>
    <property type="match status" value="1"/>
</dbReference>
<evidence type="ECO:0000313" key="15">
    <source>
        <dbReference type="Proteomes" id="UP000244867"/>
    </source>
</evidence>
<comment type="similarity">
    <text evidence="10">Belongs to the ABC transporter superfamily. Siderophore-Fe(3+) uptake transporter (SIUT) (TC 3.A.1.21) family.</text>
</comment>
<keyword evidence="9 11" id="KW-0472">Membrane</keyword>
<dbReference type="PANTHER" id="PTHR43394">
    <property type="entry name" value="ATP-DEPENDENT PERMEASE MDL1, MITOCHONDRIAL"/>
    <property type="match status" value="1"/>
</dbReference>
<dbReference type="GO" id="GO:0005886">
    <property type="term" value="C:plasma membrane"/>
    <property type="evidence" value="ECO:0007669"/>
    <property type="project" value="UniProtKB-SubCell"/>
</dbReference>
<evidence type="ECO:0000259" key="12">
    <source>
        <dbReference type="PROSITE" id="PS50893"/>
    </source>
</evidence>
<keyword evidence="4" id="KW-0997">Cell inner membrane</keyword>
<dbReference type="GO" id="GO:0005524">
    <property type="term" value="F:ATP binding"/>
    <property type="evidence" value="ECO:0007669"/>
    <property type="project" value="UniProtKB-KW"/>
</dbReference>
<dbReference type="InterPro" id="IPR011527">
    <property type="entry name" value="ABC1_TM_dom"/>
</dbReference>
<keyword evidence="7" id="KW-0067">ATP-binding</keyword>
<dbReference type="SUPFAM" id="SSF52540">
    <property type="entry name" value="P-loop containing nucleoside triphosphate hydrolases"/>
    <property type="match status" value="1"/>
</dbReference>
<comment type="caution">
    <text evidence="14">The sequence shown here is derived from an EMBL/GenBank/DDBJ whole genome shotgun (WGS) entry which is preliminary data.</text>
</comment>
<evidence type="ECO:0000259" key="13">
    <source>
        <dbReference type="PROSITE" id="PS50929"/>
    </source>
</evidence>
<dbReference type="FunFam" id="3.40.50.300:FF:000221">
    <property type="entry name" value="Multidrug ABC transporter ATP-binding protein"/>
    <property type="match status" value="1"/>
</dbReference>
<feature type="transmembrane region" description="Helical" evidence="11">
    <location>
        <begin position="37"/>
        <end position="55"/>
    </location>
</feature>
<evidence type="ECO:0000256" key="10">
    <source>
        <dbReference type="ARBA" id="ARBA00023455"/>
    </source>
</evidence>
<dbReference type="GO" id="GO:0015421">
    <property type="term" value="F:ABC-type oligopeptide transporter activity"/>
    <property type="evidence" value="ECO:0007669"/>
    <property type="project" value="TreeGrafter"/>
</dbReference>
<dbReference type="InterPro" id="IPR027417">
    <property type="entry name" value="P-loop_NTPase"/>
</dbReference>
<feature type="domain" description="ABC transmembrane type-1" evidence="13">
    <location>
        <begin position="3"/>
        <end position="280"/>
    </location>
</feature>
<dbReference type="OrthoDB" id="9806127at2"/>
<evidence type="ECO:0000313" key="14">
    <source>
        <dbReference type="EMBL" id="PUA79083.1"/>
    </source>
</evidence>
<keyword evidence="15" id="KW-1185">Reference proteome</keyword>
<evidence type="ECO:0000256" key="6">
    <source>
        <dbReference type="ARBA" id="ARBA00022741"/>
    </source>
</evidence>
<evidence type="ECO:0000256" key="4">
    <source>
        <dbReference type="ARBA" id="ARBA00022519"/>
    </source>
</evidence>
<dbReference type="PROSITE" id="PS50893">
    <property type="entry name" value="ABC_TRANSPORTER_2"/>
    <property type="match status" value="1"/>
</dbReference>
<evidence type="ECO:0000256" key="9">
    <source>
        <dbReference type="ARBA" id="ARBA00023136"/>
    </source>
</evidence>
<proteinExistence type="inferred from homology"/>
<keyword evidence="3" id="KW-1003">Cell membrane</keyword>
<dbReference type="PANTHER" id="PTHR43394:SF1">
    <property type="entry name" value="ATP-BINDING CASSETTE SUB-FAMILY B MEMBER 10, MITOCHONDRIAL"/>
    <property type="match status" value="1"/>
</dbReference>
<keyword evidence="2" id="KW-0813">Transport</keyword>
<dbReference type="Proteomes" id="UP000244867">
    <property type="component" value="Unassembled WGS sequence"/>
</dbReference>
<protein>
    <submittedName>
        <fullName evidence="14">ABC transporter</fullName>
    </submittedName>
</protein>
<dbReference type="Gene3D" id="1.20.1560.10">
    <property type="entry name" value="ABC transporter type 1, transmembrane domain"/>
    <property type="match status" value="1"/>
</dbReference>
<dbReference type="Pfam" id="PF00005">
    <property type="entry name" value="ABC_tran"/>
    <property type="match status" value="1"/>
</dbReference>
<dbReference type="InterPro" id="IPR003439">
    <property type="entry name" value="ABC_transporter-like_ATP-bd"/>
</dbReference>
<reference evidence="14 15" key="1">
    <citation type="submission" date="2018-03" db="EMBL/GenBank/DDBJ databases">
        <authorList>
            <person name="Keele B.F."/>
        </authorList>
    </citation>
    <scope>NUCLEOTIDE SEQUENCE [LARGE SCALE GENOMIC DNA]</scope>
    <source>
        <strain evidence="14 15">IB-3</strain>
    </source>
</reference>
<feature type="domain" description="ABC transporter" evidence="12">
    <location>
        <begin position="318"/>
        <end position="553"/>
    </location>
</feature>
<dbReference type="Gene3D" id="3.40.50.300">
    <property type="entry name" value="P-loop containing nucleotide triphosphate hydrolases"/>
    <property type="match status" value="1"/>
</dbReference>
<dbReference type="SMART" id="SM00382">
    <property type="entry name" value="AAA"/>
    <property type="match status" value="1"/>
</dbReference>
<dbReference type="Pfam" id="PF00664">
    <property type="entry name" value="ABC_membrane"/>
    <property type="match status" value="1"/>
</dbReference>
<feature type="transmembrane region" description="Helical" evidence="11">
    <location>
        <begin position="224"/>
        <end position="247"/>
    </location>
</feature>
<evidence type="ECO:0000256" key="8">
    <source>
        <dbReference type="ARBA" id="ARBA00022989"/>
    </source>
</evidence>
<comment type="subcellular location">
    <subcellularLocation>
        <location evidence="1">Cell inner membrane</location>
        <topology evidence="1">Multi-pass membrane protein</topology>
    </subcellularLocation>
</comment>
<evidence type="ECO:0000256" key="5">
    <source>
        <dbReference type="ARBA" id="ARBA00022692"/>
    </source>
</evidence>
<feature type="transmembrane region" description="Helical" evidence="11">
    <location>
        <begin position="127"/>
        <end position="154"/>
    </location>
</feature>
<evidence type="ECO:0000256" key="11">
    <source>
        <dbReference type="SAM" id="Phobius"/>
    </source>
</evidence>
<dbReference type="InterPro" id="IPR036640">
    <property type="entry name" value="ABC1_TM_sf"/>
</dbReference>
<evidence type="ECO:0000256" key="3">
    <source>
        <dbReference type="ARBA" id="ARBA00022475"/>
    </source>
</evidence>
<name>A0A2R7YS03_9ACTN</name>
<keyword evidence="5 11" id="KW-0812">Transmembrane</keyword>
<dbReference type="PROSITE" id="PS00211">
    <property type="entry name" value="ABC_TRANSPORTER_1"/>
    <property type="match status" value="1"/>
</dbReference>
<organism evidence="14 15">
    <name type="scientific">Nocardioides currus</name>
    <dbReference type="NCBI Taxonomy" id="2133958"/>
    <lineage>
        <taxon>Bacteria</taxon>
        <taxon>Bacillati</taxon>
        <taxon>Actinomycetota</taxon>
        <taxon>Actinomycetes</taxon>
        <taxon>Propionibacteriales</taxon>
        <taxon>Nocardioidaceae</taxon>
        <taxon>Nocardioides</taxon>
    </lineage>
</organism>
<dbReference type="InterPro" id="IPR003593">
    <property type="entry name" value="AAA+_ATPase"/>
</dbReference>
<keyword evidence="6" id="KW-0547">Nucleotide-binding</keyword>
<dbReference type="GO" id="GO:0016887">
    <property type="term" value="F:ATP hydrolysis activity"/>
    <property type="evidence" value="ECO:0007669"/>
    <property type="project" value="InterPro"/>
</dbReference>
<dbReference type="EMBL" id="PYXZ01000013">
    <property type="protein sequence ID" value="PUA79083.1"/>
    <property type="molecule type" value="Genomic_DNA"/>
</dbReference>
<keyword evidence="8 11" id="KW-1133">Transmembrane helix</keyword>
<accession>A0A2R7YS03</accession>
<dbReference type="PROSITE" id="PS50929">
    <property type="entry name" value="ABC_TM1F"/>
    <property type="match status" value="1"/>
</dbReference>
<evidence type="ECO:0000256" key="2">
    <source>
        <dbReference type="ARBA" id="ARBA00022448"/>
    </source>
</evidence>
<evidence type="ECO:0000256" key="1">
    <source>
        <dbReference type="ARBA" id="ARBA00004429"/>
    </source>
</evidence>
<sequence length="576" mass="62031">MGVALLLAAVSPALMSLEIWLFKVVVDDVLIPRDFRLFWLVAATYVGLTLVQAACDGAERMLSTWLSQRFLVDVRTALLDHLQRLPLEFLNRNRLGDVMSRVAGDVAAIEAFLVSGSSAAVSSLLQLVFFTAALFVLQPVLALVALVVTPLFWATSRYFACRLKAISRERQRLSGRLNASLEQTLSTLPLVQAYDAGDREVGRYVAEAEAKSRAEMASARLRSVYAPTLDLIELLGVLVVIGTGAWLLSQDRMSVGALLAFLTFVTRLYGPVRGLGSAVTGAFSAAAGAERVVELLDEPTLPADRPTAATLHTARGELRLEGVGYTYPGTTRPAVRGIDVVAGPGDVVVVVGASGAGKSTLARLLTRSLDPDHGAVLMDGHDLRDLRRSSVRRQVAVVLQETQLVDGTVADNIAFARPGATAAEIQVAARAADAHDFVVDLPQGYDTQVGERGRRLSGGQAQRVAIARALLRDAPVLLLDEPTTGLDATSARRVIGPLRNLMRGRTTVIISHDLAIAREATEVLVMDRGEVVERGTLSELLEREGHFASLWRQQSLASHEQASAYGEDDRRRVVVA</sequence>
<gene>
    <name evidence="14" type="ORF">C7S10_21100</name>
</gene>
<dbReference type="AlphaFoldDB" id="A0A2R7YS03"/>
<dbReference type="InterPro" id="IPR039421">
    <property type="entry name" value="Type_1_exporter"/>
</dbReference>